<feature type="non-terminal residue" evidence="2">
    <location>
        <position position="96"/>
    </location>
</feature>
<evidence type="ECO:0000256" key="1">
    <source>
        <dbReference type="SAM" id="MobiDB-lite"/>
    </source>
</evidence>
<accession>A0AAV2BZ62</accession>
<protein>
    <submittedName>
        <fullName evidence="2">Uncharacterized protein</fullName>
    </submittedName>
</protein>
<reference evidence="2 3" key="1">
    <citation type="submission" date="2024-04" db="EMBL/GenBank/DDBJ databases">
        <authorList>
            <person name="Rising A."/>
            <person name="Reimegard J."/>
            <person name="Sonavane S."/>
            <person name="Akerstrom W."/>
            <person name="Nylinder S."/>
            <person name="Hedman E."/>
            <person name="Kallberg Y."/>
        </authorList>
    </citation>
    <scope>NUCLEOTIDE SEQUENCE [LARGE SCALE GENOMIC DNA]</scope>
</reference>
<name>A0AAV2BZ62_9ARAC</name>
<evidence type="ECO:0000313" key="3">
    <source>
        <dbReference type="Proteomes" id="UP001497382"/>
    </source>
</evidence>
<dbReference type="AlphaFoldDB" id="A0AAV2BZ62"/>
<keyword evidence="3" id="KW-1185">Reference proteome</keyword>
<dbReference type="Proteomes" id="UP001497382">
    <property type="component" value="Unassembled WGS sequence"/>
</dbReference>
<comment type="caution">
    <text evidence="2">The sequence shown here is derived from an EMBL/GenBank/DDBJ whole genome shotgun (WGS) entry which is preliminary data.</text>
</comment>
<feature type="region of interest" description="Disordered" evidence="1">
    <location>
        <begin position="50"/>
        <end position="76"/>
    </location>
</feature>
<sequence length="96" mass="10874">MRLPHPSVLLRQDCESLHLRRLELSLPGLHQKVMVQYSKARGWLVKLSQTPPPRERISTASGRDLGRGISAPRGGFAETARRRKKFDCGKRCQARA</sequence>
<evidence type="ECO:0000313" key="2">
    <source>
        <dbReference type="EMBL" id="CAL1301220.1"/>
    </source>
</evidence>
<dbReference type="EMBL" id="CAXIEN010000637">
    <property type="protein sequence ID" value="CAL1301220.1"/>
    <property type="molecule type" value="Genomic_DNA"/>
</dbReference>
<organism evidence="2 3">
    <name type="scientific">Larinioides sclopetarius</name>
    <dbReference type="NCBI Taxonomy" id="280406"/>
    <lineage>
        <taxon>Eukaryota</taxon>
        <taxon>Metazoa</taxon>
        <taxon>Ecdysozoa</taxon>
        <taxon>Arthropoda</taxon>
        <taxon>Chelicerata</taxon>
        <taxon>Arachnida</taxon>
        <taxon>Araneae</taxon>
        <taxon>Araneomorphae</taxon>
        <taxon>Entelegynae</taxon>
        <taxon>Araneoidea</taxon>
        <taxon>Araneidae</taxon>
        <taxon>Larinioides</taxon>
    </lineage>
</organism>
<gene>
    <name evidence="2" type="ORF">LARSCL_LOCUS22388</name>
</gene>
<proteinExistence type="predicted"/>